<dbReference type="CDD" id="cd06223">
    <property type="entry name" value="PRTases_typeI"/>
    <property type="match status" value="1"/>
</dbReference>
<dbReference type="EMBL" id="JAULSW010000007">
    <property type="protein sequence ID" value="KAK3374536.1"/>
    <property type="molecule type" value="Genomic_DNA"/>
</dbReference>
<reference evidence="6" key="1">
    <citation type="journal article" date="2023" name="Mol. Phylogenet. Evol.">
        <title>Genome-scale phylogeny and comparative genomics of the fungal order Sordariales.</title>
        <authorList>
            <person name="Hensen N."/>
            <person name="Bonometti L."/>
            <person name="Westerberg I."/>
            <person name="Brannstrom I.O."/>
            <person name="Guillou S."/>
            <person name="Cros-Aarteil S."/>
            <person name="Calhoun S."/>
            <person name="Haridas S."/>
            <person name="Kuo A."/>
            <person name="Mondo S."/>
            <person name="Pangilinan J."/>
            <person name="Riley R."/>
            <person name="LaButti K."/>
            <person name="Andreopoulos B."/>
            <person name="Lipzen A."/>
            <person name="Chen C."/>
            <person name="Yan M."/>
            <person name="Daum C."/>
            <person name="Ng V."/>
            <person name="Clum A."/>
            <person name="Steindorff A."/>
            <person name="Ohm R.A."/>
            <person name="Martin F."/>
            <person name="Silar P."/>
            <person name="Natvig D.O."/>
            <person name="Lalanne C."/>
            <person name="Gautier V."/>
            <person name="Ament-Velasquez S.L."/>
            <person name="Kruys A."/>
            <person name="Hutchinson M.I."/>
            <person name="Powell A.J."/>
            <person name="Barry K."/>
            <person name="Miller A.N."/>
            <person name="Grigoriev I.V."/>
            <person name="Debuchy R."/>
            <person name="Gladieux P."/>
            <person name="Hiltunen Thoren M."/>
            <person name="Johannesson H."/>
        </authorList>
    </citation>
    <scope>NUCLEOTIDE SEQUENCE</scope>
    <source>
        <strain evidence="6">CBS 232.78</strain>
    </source>
</reference>
<keyword evidence="2" id="KW-0285">Flavoprotein</keyword>
<dbReference type="GO" id="GO:0004631">
    <property type="term" value="F:phosphomevalonate kinase activity"/>
    <property type="evidence" value="ECO:0007669"/>
    <property type="project" value="InterPro"/>
</dbReference>
<feature type="domain" description="FAD-binding PCMH-type" evidence="5">
    <location>
        <begin position="323"/>
        <end position="515"/>
    </location>
</feature>
<keyword evidence="3" id="KW-0274">FAD</keyword>
<keyword evidence="7" id="KW-1185">Reference proteome</keyword>
<keyword evidence="6" id="KW-0808">Transferase</keyword>
<evidence type="ECO:0000313" key="7">
    <source>
        <dbReference type="Proteomes" id="UP001285441"/>
    </source>
</evidence>
<protein>
    <submittedName>
        <fullName evidence="6">Phosphoribosyl transferase domain protein</fullName>
    </submittedName>
</protein>
<dbReference type="InterPro" id="IPR029057">
    <property type="entry name" value="PRTase-like"/>
</dbReference>
<dbReference type="GO" id="GO:0006695">
    <property type="term" value="P:cholesterol biosynthetic process"/>
    <property type="evidence" value="ECO:0007669"/>
    <property type="project" value="InterPro"/>
</dbReference>
<dbReference type="Gene3D" id="3.40.50.300">
    <property type="entry name" value="P-loop containing nucleotide triphosphate hydrolases"/>
    <property type="match status" value="1"/>
</dbReference>
<dbReference type="InterPro" id="IPR000836">
    <property type="entry name" value="PRTase_dom"/>
</dbReference>
<evidence type="ECO:0000256" key="1">
    <source>
        <dbReference type="ARBA" id="ARBA00005466"/>
    </source>
</evidence>
<organism evidence="6 7">
    <name type="scientific">Podospora didyma</name>
    <dbReference type="NCBI Taxonomy" id="330526"/>
    <lineage>
        <taxon>Eukaryota</taxon>
        <taxon>Fungi</taxon>
        <taxon>Dikarya</taxon>
        <taxon>Ascomycota</taxon>
        <taxon>Pezizomycotina</taxon>
        <taxon>Sordariomycetes</taxon>
        <taxon>Sordariomycetidae</taxon>
        <taxon>Sordariales</taxon>
        <taxon>Podosporaceae</taxon>
        <taxon>Podospora</taxon>
    </lineage>
</organism>
<evidence type="ECO:0000256" key="2">
    <source>
        <dbReference type="ARBA" id="ARBA00022630"/>
    </source>
</evidence>
<reference evidence="6" key="2">
    <citation type="submission" date="2023-06" db="EMBL/GenBank/DDBJ databases">
        <authorList>
            <consortium name="Lawrence Berkeley National Laboratory"/>
            <person name="Haridas S."/>
            <person name="Hensen N."/>
            <person name="Bonometti L."/>
            <person name="Westerberg I."/>
            <person name="Brannstrom I.O."/>
            <person name="Guillou S."/>
            <person name="Cros-Aarteil S."/>
            <person name="Calhoun S."/>
            <person name="Kuo A."/>
            <person name="Mondo S."/>
            <person name="Pangilinan J."/>
            <person name="Riley R."/>
            <person name="LaButti K."/>
            <person name="Andreopoulos B."/>
            <person name="Lipzen A."/>
            <person name="Chen C."/>
            <person name="Yanf M."/>
            <person name="Daum C."/>
            <person name="Ng V."/>
            <person name="Clum A."/>
            <person name="Steindorff A."/>
            <person name="Ohm R."/>
            <person name="Martin F."/>
            <person name="Silar P."/>
            <person name="Natvig D."/>
            <person name="Lalanne C."/>
            <person name="Gautier V."/>
            <person name="Ament-velasquez S.L."/>
            <person name="Kruys A."/>
            <person name="Hutchinson M.I."/>
            <person name="Powell A.J."/>
            <person name="Barry K."/>
            <person name="Miller A.N."/>
            <person name="Grigoriev I.V."/>
            <person name="Debuchy R."/>
            <person name="Gladieux P."/>
            <person name="Thoren M.H."/>
            <person name="Johannesson H."/>
        </authorList>
    </citation>
    <scope>NUCLEOTIDE SEQUENCE</scope>
    <source>
        <strain evidence="6">CBS 232.78</strain>
    </source>
</reference>
<dbReference type="AlphaFoldDB" id="A0AAE0KEI2"/>
<evidence type="ECO:0000313" key="6">
    <source>
        <dbReference type="EMBL" id="KAK3374536.1"/>
    </source>
</evidence>
<dbReference type="Gene3D" id="3.40.462.20">
    <property type="match status" value="1"/>
</dbReference>
<dbReference type="InterPro" id="IPR029063">
    <property type="entry name" value="SAM-dependent_MTases_sf"/>
</dbReference>
<dbReference type="PROSITE" id="PS51387">
    <property type="entry name" value="FAD_PCMH"/>
    <property type="match status" value="1"/>
</dbReference>
<dbReference type="InterPro" id="IPR016166">
    <property type="entry name" value="FAD-bd_PCMH"/>
</dbReference>
<dbReference type="GO" id="GO:0071949">
    <property type="term" value="F:FAD binding"/>
    <property type="evidence" value="ECO:0007669"/>
    <property type="project" value="InterPro"/>
</dbReference>
<dbReference type="InterPro" id="IPR050416">
    <property type="entry name" value="FAD-linked_Oxidoreductase"/>
</dbReference>
<dbReference type="Gene3D" id="3.40.50.150">
    <property type="entry name" value="Vaccinia Virus protein VP39"/>
    <property type="match status" value="1"/>
</dbReference>
<accession>A0AAE0KEI2</accession>
<dbReference type="Pfam" id="PF00156">
    <property type="entry name" value="Pribosyltran"/>
    <property type="match status" value="1"/>
</dbReference>
<dbReference type="PANTHER" id="PTHR42973:SF25">
    <property type="entry name" value="PHOSPHOMEVALONATE KINASE"/>
    <property type="match status" value="1"/>
</dbReference>
<dbReference type="GO" id="GO:0005737">
    <property type="term" value="C:cytoplasm"/>
    <property type="evidence" value="ECO:0007669"/>
    <property type="project" value="InterPro"/>
</dbReference>
<dbReference type="InterPro" id="IPR016169">
    <property type="entry name" value="FAD-bd_PCMH_sub2"/>
</dbReference>
<evidence type="ECO:0000259" key="5">
    <source>
        <dbReference type="PROSITE" id="PS51387"/>
    </source>
</evidence>
<dbReference type="Pfam" id="PF04275">
    <property type="entry name" value="P-mevalo_kinase"/>
    <property type="match status" value="1"/>
</dbReference>
<name>A0AAE0KEI2_9PEZI</name>
<sequence>MATLNSLKLALRQKAEVTTGNGKKSPLSEAQYSAGFDILARGSSATYRDFIIPHLFHVLAPLFNSRLRISVLEIGPGPKSILGELPLSQRRKISRYTALEPNGLYATRLEEWLQCSTQVGSEGLEELSNSPLPCLENQPGVHRSLFVLDSLQPGVEGGKKYDVILFCHSMYGMKPKRKFIENALEMLADEKRPGGMVVIFHRDSAALRHLDGMVCYQTALFPACSVRVANEDTVLDCFAPFVAGFNFSPSQGREVKLEWWRNVCRTLGRLDENGGHYLLFNAPQRMVTFTRQSATMLLELTAQLMLPLPAEAEIRVKNREARLNRQAAHIIRPTEVEHVQQCVRWALKYNLSLTVLGGGHSGHCLMPNVVSLDMSAFAQVRILVTGGAEAEVDSPLIIAGAGCKTGDIVSKALASGLEVPLGSRPSVGAGLWLQGGIGHLVRLHGLACDSIVGVVMVSVASGKLLYVGNVPSQHRPADAVRPDSEKEEIDLLWAIKGAGTNFGIVISVVFRAYKAQSYWVRNWVVPLPNDFEATRRLCGISEIATQLPQSRTADMYLFWKDGKLRLGVTMFESSTATPFETPTPIPTALLAFLGLEHSGRCVDGVGLFETDMYMTGMMHDGHGGGKTSSFKRCLFLKHVGADVVEILVKAMHARPSPLCYFHLLQGGKAVDDAVAREAGAFGCRNWDFACVITGVWPRDDQGDNEAAQAAAKWVYDVVSDLLPLSCGVYGADLGPDSRDAALAAMAFGPTTGNRLRLARLKRNWDPCSVLVYACPLLKVPKEPKLILLVTGESGAGKDYCAAIWASVFVSNGLVTRAVSISDALKREYAAAMAGVDLNRLLQDRAYKEQHRLALTAFFQAQVQGRPRLPEEQFLSLVYDAAADDVDVLFITGMRDVAPVATFYHLVPDSRLLEVCVKASQETRRGRRRNAADDDKDYKDKGSFKVSADMDYCPDLIFDNDKDNDDDGMAVRRFAETSLLPFVHSDLECLADMVRPVPDFPRPGILFRHVLDIAQHPGGLALCTSLLQKHFPSDWAQVSVLVCCEAGGFVFASALGIAVSIPLALIRKVAGASKGKIPPATISVVKGPSHISGCSSSLKEHPDVERIEMDMDVVPKGVLSVVVIDDVLATGETLCAILRLLVGEAGISAENVTVMVVAEFPIHRGRELLRRLGFGKVSVQSLLVFGGA</sequence>
<comment type="caution">
    <text evidence="6">The sequence shown here is derived from an EMBL/GenBank/DDBJ whole genome shotgun (WGS) entry which is preliminary data.</text>
</comment>
<dbReference type="GO" id="GO:0016491">
    <property type="term" value="F:oxidoreductase activity"/>
    <property type="evidence" value="ECO:0007669"/>
    <property type="project" value="UniProtKB-KW"/>
</dbReference>
<dbReference type="SUPFAM" id="SSF53271">
    <property type="entry name" value="PRTase-like"/>
    <property type="match status" value="1"/>
</dbReference>
<evidence type="ECO:0000256" key="4">
    <source>
        <dbReference type="ARBA" id="ARBA00023002"/>
    </source>
</evidence>
<dbReference type="InterPro" id="IPR005919">
    <property type="entry name" value="Pmev_kin_anim"/>
</dbReference>
<dbReference type="PANTHER" id="PTHR42973">
    <property type="entry name" value="BINDING OXIDOREDUCTASE, PUTATIVE (AFU_ORTHOLOGUE AFUA_1G17690)-RELATED"/>
    <property type="match status" value="1"/>
</dbReference>
<proteinExistence type="inferred from homology"/>
<dbReference type="InterPro" id="IPR006094">
    <property type="entry name" value="Oxid_FAD_bind_N"/>
</dbReference>
<dbReference type="Gene3D" id="3.30.465.10">
    <property type="match status" value="1"/>
</dbReference>
<dbReference type="SUPFAM" id="SSF53335">
    <property type="entry name" value="S-adenosyl-L-methionine-dependent methyltransferases"/>
    <property type="match status" value="1"/>
</dbReference>
<dbReference type="InterPro" id="IPR036318">
    <property type="entry name" value="FAD-bd_PCMH-like_sf"/>
</dbReference>
<comment type="similarity">
    <text evidence="1">Belongs to the oxygen-dependent FAD-linked oxidoreductase family.</text>
</comment>
<evidence type="ECO:0000256" key="3">
    <source>
        <dbReference type="ARBA" id="ARBA00022827"/>
    </source>
</evidence>
<dbReference type="Pfam" id="PF01565">
    <property type="entry name" value="FAD_binding_4"/>
    <property type="match status" value="1"/>
</dbReference>
<keyword evidence="4" id="KW-0560">Oxidoreductase</keyword>
<dbReference type="Proteomes" id="UP001285441">
    <property type="component" value="Unassembled WGS sequence"/>
</dbReference>
<gene>
    <name evidence="6" type="ORF">B0H63DRAFT_418668</name>
</gene>
<dbReference type="Gene3D" id="3.40.50.2020">
    <property type="match status" value="1"/>
</dbReference>
<dbReference type="SUPFAM" id="SSF56176">
    <property type="entry name" value="FAD-binding/transporter-associated domain-like"/>
    <property type="match status" value="1"/>
</dbReference>
<dbReference type="InterPro" id="IPR027417">
    <property type="entry name" value="P-loop_NTPase"/>
</dbReference>